<evidence type="ECO:0000313" key="6">
    <source>
        <dbReference type="EMBL" id="CUR62378.1"/>
    </source>
</evidence>
<keyword evidence="1" id="KW-0808">Transferase</keyword>
<keyword evidence="2" id="KW-0418">Kinase</keyword>
<evidence type="ECO:0000256" key="2">
    <source>
        <dbReference type="ARBA" id="ARBA00022777"/>
    </source>
</evidence>
<dbReference type="SUPFAM" id="SSF52172">
    <property type="entry name" value="CheY-like"/>
    <property type="match status" value="1"/>
</dbReference>
<evidence type="ECO:0000259" key="5">
    <source>
        <dbReference type="PROSITE" id="PS50921"/>
    </source>
</evidence>
<dbReference type="PIRSF" id="PIRSF036625">
    <property type="entry name" value="GAF_ANTAR"/>
    <property type="match status" value="1"/>
</dbReference>
<dbReference type="InterPro" id="IPR003018">
    <property type="entry name" value="GAF"/>
</dbReference>
<keyword evidence="3" id="KW-0805">Transcription regulation</keyword>
<keyword evidence="4" id="KW-0804">Transcription</keyword>
<gene>
    <name evidence="6" type="ORF">NOCA180022</name>
</gene>
<dbReference type="AlphaFoldDB" id="A0A2P2CK87"/>
<dbReference type="SUPFAM" id="SSF55781">
    <property type="entry name" value="GAF domain-like"/>
    <property type="match status" value="1"/>
</dbReference>
<evidence type="ECO:0000256" key="4">
    <source>
        <dbReference type="ARBA" id="ARBA00023163"/>
    </source>
</evidence>
<feature type="domain" description="ANTAR" evidence="5">
    <location>
        <begin position="160"/>
        <end position="221"/>
    </location>
</feature>
<dbReference type="Pfam" id="PF13185">
    <property type="entry name" value="GAF_2"/>
    <property type="match status" value="1"/>
</dbReference>
<dbReference type="EMBL" id="CZKB01000028">
    <property type="protein sequence ID" value="CUR62378.1"/>
    <property type="molecule type" value="Genomic_DNA"/>
</dbReference>
<dbReference type="InterPro" id="IPR012074">
    <property type="entry name" value="GAF_ANTAR"/>
</dbReference>
<evidence type="ECO:0000256" key="1">
    <source>
        <dbReference type="ARBA" id="ARBA00022679"/>
    </source>
</evidence>
<dbReference type="InterPro" id="IPR011006">
    <property type="entry name" value="CheY-like_superfamily"/>
</dbReference>
<dbReference type="SMART" id="SM01012">
    <property type="entry name" value="ANTAR"/>
    <property type="match status" value="1"/>
</dbReference>
<protein>
    <submittedName>
        <fullName evidence="6">Putative ANTAR domain protein</fullName>
    </submittedName>
</protein>
<dbReference type="GO" id="GO:0003723">
    <property type="term" value="F:RNA binding"/>
    <property type="evidence" value="ECO:0007669"/>
    <property type="project" value="InterPro"/>
</dbReference>
<dbReference type="SMART" id="SM00065">
    <property type="entry name" value="GAF"/>
    <property type="match status" value="1"/>
</dbReference>
<dbReference type="InterPro" id="IPR036388">
    <property type="entry name" value="WH-like_DNA-bd_sf"/>
</dbReference>
<reference evidence="6" key="1">
    <citation type="submission" date="2015-08" db="EMBL/GenBank/DDBJ databases">
        <authorList>
            <person name="Babu N.S."/>
            <person name="Beckwith C.J."/>
            <person name="Beseler K.G."/>
            <person name="Brison A."/>
            <person name="Carone J.V."/>
            <person name="Caskin T.P."/>
            <person name="Diamond M."/>
            <person name="Durham M.E."/>
            <person name="Foxe J.M."/>
            <person name="Go M."/>
            <person name="Henderson B.A."/>
            <person name="Jones I.B."/>
            <person name="McGettigan J.A."/>
            <person name="Micheletti S.J."/>
            <person name="Nasrallah M.E."/>
            <person name="Ortiz D."/>
            <person name="Piller C.R."/>
            <person name="Privatt S.R."/>
            <person name="Schneider S.L."/>
            <person name="Sharp S."/>
            <person name="Smith T.C."/>
            <person name="Stanton J.D."/>
            <person name="Ullery H.E."/>
            <person name="Wilson R.J."/>
            <person name="Serrano M.G."/>
            <person name="Buck G."/>
            <person name="Lee V."/>
            <person name="Wang Y."/>
            <person name="Carvalho R."/>
            <person name="Voegtly L."/>
            <person name="Shi R."/>
            <person name="Duckworth R."/>
            <person name="Johnson A."/>
            <person name="Loviza R."/>
            <person name="Walstead R."/>
            <person name="Shah Z."/>
            <person name="Kiflezghi M."/>
            <person name="Wade K."/>
            <person name="Ball S.L."/>
            <person name="Bradley K.W."/>
            <person name="Asai D.J."/>
            <person name="Bowman C.A."/>
            <person name="Russell D.A."/>
            <person name="Pope W.H."/>
            <person name="Jacobs-Sera D."/>
            <person name="Hendrix R.W."/>
            <person name="Hatfull G.F."/>
        </authorList>
    </citation>
    <scope>NUCLEOTIDE SEQUENCE</scope>
</reference>
<dbReference type="Gene3D" id="1.10.10.10">
    <property type="entry name" value="Winged helix-like DNA-binding domain superfamily/Winged helix DNA-binding domain"/>
    <property type="match status" value="1"/>
</dbReference>
<organism evidence="6">
    <name type="scientific">metagenome</name>
    <dbReference type="NCBI Taxonomy" id="256318"/>
    <lineage>
        <taxon>unclassified sequences</taxon>
        <taxon>metagenomes</taxon>
    </lineage>
</organism>
<dbReference type="PROSITE" id="PS50921">
    <property type="entry name" value="ANTAR"/>
    <property type="match status" value="1"/>
</dbReference>
<name>A0A2P2CK87_9ZZZZ</name>
<dbReference type="Gene3D" id="3.30.450.40">
    <property type="match status" value="1"/>
</dbReference>
<dbReference type="GO" id="GO:0016301">
    <property type="term" value="F:kinase activity"/>
    <property type="evidence" value="ECO:0007669"/>
    <property type="project" value="UniProtKB-KW"/>
</dbReference>
<dbReference type="Pfam" id="PF03861">
    <property type="entry name" value="ANTAR"/>
    <property type="match status" value="1"/>
</dbReference>
<accession>A0A2P2CK87</accession>
<dbReference type="InterPro" id="IPR029016">
    <property type="entry name" value="GAF-like_dom_sf"/>
</dbReference>
<dbReference type="InterPro" id="IPR005561">
    <property type="entry name" value="ANTAR"/>
</dbReference>
<sequence length="236" mass="25189">MSTHDSSAVFAALAAELQLEPDEALTSQAIVTRMRELVPEADHVSLTIRTNRGAHKTLASSAPVAAEVDALQHELGEGPCLEIADTGGWLRSGSVETDPRWPGWGPKAAVLGVRSLLSVAVTDREAPLGALNLYSGEPSSFADRDVVDLALVYAVHATTALSSARRATTLQTAVSSRHVIGMAQGIAMERYGIDQHQSFELLRRLSSTTNVKLRDVAAQIVATRAIPYDLPQDAED</sequence>
<evidence type="ECO:0000256" key="3">
    <source>
        <dbReference type="ARBA" id="ARBA00023015"/>
    </source>
</evidence>
<proteinExistence type="predicted"/>